<evidence type="ECO:0000313" key="2">
    <source>
        <dbReference type="EMBL" id="GAA1580469.1"/>
    </source>
</evidence>
<dbReference type="InterPro" id="IPR013216">
    <property type="entry name" value="Methyltransf_11"/>
</dbReference>
<keyword evidence="3" id="KW-1185">Reference proteome</keyword>
<evidence type="ECO:0000259" key="1">
    <source>
        <dbReference type="Pfam" id="PF08241"/>
    </source>
</evidence>
<feature type="domain" description="Methyltransferase type 11" evidence="1">
    <location>
        <begin position="88"/>
        <end position="183"/>
    </location>
</feature>
<sequence length="248" mass="27120">MSVLARARSAVNRALRPAGLQLVRGHSADPAISPFLPARKTIAAAEKAGQSLEDYLDAFSAEPGATAGTVDAMLRLGDLSDPLDRVCEIGPGSGRYLSRVIDTLHPKQYEVYETAPDWVKYLREIRPELIARPADGHSLASTADASVDLVHSHKLFCYIPFVVAFGYLAEMARVVRPGGVVAFDVITDHCLDDAVTTTWLSEPSRATIYQLTPRDWVVDFLAHRGLELRGGHFVPLSGGRTELLVFRR</sequence>
<reference evidence="3" key="1">
    <citation type="journal article" date="2019" name="Int. J. Syst. Evol. Microbiol.">
        <title>The Global Catalogue of Microorganisms (GCM) 10K type strain sequencing project: providing services to taxonomists for standard genome sequencing and annotation.</title>
        <authorList>
            <consortium name="The Broad Institute Genomics Platform"/>
            <consortium name="The Broad Institute Genome Sequencing Center for Infectious Disease"/>
            <person name="Wu L."/>
            <person name="Ma J."/>
        </authorList>
    </citation>
    <scope>NUCLEOTIDE SEQUENCE [LARGE SCALE GENOMIC DNA]</scope>
    <source>
        <strain evidence="3">JCM 14969</strain>
    </source>
</reference>
<organism evidence="2 3">
    <name type="scientific">Kribbella sancticallisti</name>
    <dbReference type="NCBI Taxonomy" id="460087"/>
    <lineage>
        <taxon>Bacteria</taxon>
        <taxon>Bacillati</taxon>
        <taxon>Actinomycetota</taxon>
        <taxon>Actinomycetes</taxon>
        <taxon>Propionibacteriales</taxon>
        <taxon>Kribbellaceae</taxon>
        <taxon>Kribbella</taxon>
    </lineage>
</organism>
<dbReference type="CDD" id="cd02440">
    <property type="entry name" value="AdoMet_MTases"/>
    <property type="match status" value="1"/>
</dbReference>
<dbReference type="InterPro" id="IPR029063">
    <property type="entry name" value="SAM-dependent_MTases_sf"/>
</dbReference>
<proteinExistence type="predicted"/>
<protein>
    <recommendedName>
        <fullName evidence="1">Methyltransferase type 11 domain-containing protein</fullName>
    </recommendedName>
</protein>
<gene>
    <name evidence="2" type="ORF">GCM10009789_37890</name>
</gene>
<dbReference type="Gene3D" id="3.40.50.150">
    <property type="entry name" value="Vaccinia Virus protein VP39"/>
    <property type="match status" value="1"/>
</dbReference>
<dbReference type="Proteomes" id="UP001500393">
    <property type="component" value="Unassembled WGS sequence"/>
</dbReference>
<evidence type="ECO:0000313" key="3">
    <source>
        <dbReference type="Proteomes" id="UP001500393"/>
    </source>
</evidence>
<accession>A0ABP4PGE8</accession>
<dbReference type="EMBL" id="BAAAOS010000020">
    <property type="protein sequence ID" value="GAA1580469.1"/>
    <property type="molecule type" value="Genomic_DNA"/>
</dbReference>
<comment type="caution">
    <text evidence="2">The sequence shown here is derived from an EMBL/GenBank/DDBJ whole genome shotgun (WGS) entry which is preliminary data.</text>
</comment>
<dbReference type="SUPFAM" id="SSF53335">
    <property type="entry name" value="S-adenosyl-L-methionine-dependent methyltransferases"/>
    <property type="match status" value="1"/>
</dbReference>
<dbReference type="Pfam" id="PF08241">
    <property type="entry name" value="Methyltransf_11"/>
    <property type="match status" value="1"/>
</dbReference>
<name>A0ABP4PGE8_9ACTN</name>